<feature type="signal peptide" evidence="3">
    <location>
        <begin position="1"/>
        <end position="25"/>
    </location>
</feature>
<dbReference type="EMBL" id="FOGQ01000017">
    <property type="protein sequence ID" value="SES29455.1"/>
    <property type="molecule type" value="Genomic_DNA"/>
</dbReference>
<keyword evidence="3" id="KW-0732">Signal</keyword>
<name>A0A1H9W6G7_9CORY</name>
<protein>
    <submittedName>
        <fullName evidence="4">Uncharacterized protein</fullName>
    </submittedName>
</protein>
<keyword evidence="2" id="KW-1133">Transmembrane helix</keyword>
<evidence type="ECO:0000256" key="3">
    <source>
        <dbReference type="SAM" id="SignalP"/>
    </source>
</evidence>
<dbReference type="STRING" id="1121357.SAMN05661109_02559"/>
<evidence type="ECO:0000313" key="5">
    <source>
        <dbReference type="Proteomes" id="UP000198929"/>
    </source>
</evidence>
<feature type="chain" id="PRO_5038412711" evidence="3">
    <location>
        <begin position="26"/>
        <end position="121"/>
    </location>
</feature>
<keyword evidence="2" id="KW-0812">Transmembrane</keyword>
<sequence length="121" mass="12434">MSISLIRRSIAAMMAPVLATTFTFAAVSPAAAQTNTDESSERLYESPLSSDENGDPTTSSKIFGLLGLTALSWGAIPLIWGYLHNNNQAAGGAMSALPLLGMLAIAPPAMASSMVEDGSSS</sequence>
<dbReference type="AlphaFoldDB" id="A0A1H9W6G7"/>
<keyword evidence="5" id="KW-1185">Reference proteome</keyword>
<evidence type="ECO:0000256" key="1">
    <source>
        <dbReference type="SAM" id="MobiDB-lite"/>
    </source>
</evidence>
<gene>
    <name evidence="4" type="ORF">SAMN05661109_02559</name>
</gene>
<accession>A0A1H9W6G7</accession>
<keyword evidence="2" id="KW-0472">Membrane</keyword>
<dbReference type="RefSeq" id="WP_092260739.1">
    <property type="nucleotide sequence ID" value="NZ_CP047199.1"/>
</dbReference>
<organism evidence="4 5">
    <name type="scientific">Corynebacterium cystitidis DSM 20524</name>
    <dbReference type="NCBI Taxonomy" id="1121357"/>
    <lineage>
        <taxon>Bacteria</taxon>
        <taxon>Bacillati</taxon>
        <taxon>Actinomycetota</taxon>
        <taxon>Actinomycetes</taxon>
        <taxon>Mycobacteriales</taxon>
        <taxon>Corynebacteriaceae</taxon>
        <taxon>Corynebacterium</taxon>
    </lineage>
</organism>
<reference evidence="5" key="1">
    <citation type="submission" date="2016-10" db="EMBL/GenBank/DDBJ databases">
        <authorList>
            <person name="Varghese N."/>
            <person name="Submissions S."/>
        </authorList>
    </citation>
    <scope>NUCLEOTIDE SEQUENCE [LARGE SCALE GENOMIC DNA]</scope>
    <source>
        <strain evidence="5">DSM 20524</strain>
    </source>
</reference>
<feature type="transmembrane region" description="Helical" evidence="2">
    <location>
        <begin position="95"/>
        <end position="115"/>
    </location>
</feature>
<feature type="region of interest" description="Disordered" evidence="1">
    <location>
        <begin position="29"/>
        <end position="57"/>
    </location>
</feature>
<evidence type="ECO:0000256" key="2">
    <source>
        <dbReference type="SAM" id="Phobius"/>
    </source>
</evidence>
<feature type="transmembrane region" description="Helical" evidence="2">
    <location>
        <begin position="62"/>
        <end position="83"/>
    </location>
</feature>
<feature type="compositionally biased region" description="Polar residues" evidence="1">
    <location>
        <begin position="47"/>
        <end position="57"/>
    </location>
</feature>
<proteinExistence type="predicted"/>
<evidence type="ECO:0000313" key="4">
    <source>
        <dbReference type="EMBL" id="SES29455.1"/>
    </source>
</evidence>
<dbReference type="Proteomes" id="UP000198929">
    <property type="component" value="Unassembled WGS sequence"/>
</dbReference>